<proteinExistence type="predicted"/>
<protein>
    <submittedName>
        <fullName evidence="2">Glycosyltransferase</fullName>
    </submittedName>
</protein>
<dbReference type="AlphaFoldDB" id="A0A9X1UJ02"/>
<evidence type="ECO:0000259" key="1">
    <source>
        <dbReference type="Pfam" id="PF00535"/>
    </source>
</evidence>
<gene>
    <name evidence="2" type="ORF">L5014_20425</name>
</gene>
<feature type="domain" description="Glycosyltransferase 2-like" evidence="1">
    <location>
        <begin position="5"/>
        <end position="171"/>
    </location>
</feature>
<accession>A0A9X1UJ02</accession>
<organism evidence="2 3">
    <name type="scientific">Paraburkholderia tagetis</name>
    <dbReference type="NCBI Taxonomy" id="2913261"/>
    <lineage>
        <taxon>Bacteria</taxon>
        <taxon>Pseudomonadati</taxon>
        <taxon>Pseudomonadota</taxon>
        <taxon>Betaproteobacteria</taxon>
        <taxon>Burkholderiales</taxon>
        <taxon>Burkholderiaceae</taxon>
        <taxon>Paraburkholderia</taxon>
    </lineage>
</organism>
<dbReference type="GO" id="GO:0016758">
    <property type="term" value="F:hexosyltransferase activity"/>
    <property type="evidence" value="ECO:0007669"/>
    <property type="project" value="UniProtKB-ARBA"/>
</dbReference>
<sequence length="358" mass="40059">MKDITVVIGNYNYARFLREAIESALANVQMNARPGSDECVRVLVIDDGSTDDSRTIIESFGERVTPVFKENQGQSSVYNLGLALVQTEYVLFLDSDDILYPDACGEVLRAFGSGNYAKVQFRLDVISEEGVRTGVRVPHSTPPSDCAALLRRGWLYPSPPASGNAYRVSALRSVFPIPMSWQHRKAADFFAIYGIALTGAICALDSTLGGYRVHRKAEDKRGDSIGQAGLSLGNCEDVSEVERSFPWRWETLRHMIRTRLGEDLPAHFIDFSYEKNRLCVRLYEASTVERWRWLMFESRRYFASLVGNPYWSAGKKAGALGLTLMCLIPSRQINHFALRYISNPAARFAMRGSVAARG</sequence>
<evidence type="ECO:0000313" key="3">
    <source>
        <dbReference type="Proteomes" id="UP001139308"/>
    </source>
</evidence>
<dbReference type="Gene3D" id="3.90.550.10">
    <property type="entry name" value="Spore Coat Polysaccharide Biosynthesis Protein SpsA, Chain A"/>
    <property type="match status" value="1"/>
</dbReference>
<dbReference type="SUPFAM" id="SSF53448">
    <property type="entry name" value="Nucleotide-diphospho-sugar transferases"/>
    <property type="match status" value="1"/>
</dbReference>
<dbReference type="PANTHER" id="PTHR22916">
    <property type="entry name" value="GLYCOSYLTRANSFERASE"/>
    <property type="match status" value="1"/>
</dbReference>
<name>A0A9X1UJ02_9BURK</name>
<reference evidence="2" key="1">
    <citation type="submission" date="2022-01" db="EMBL/GenBank/DDBJ databases">
        <title>Genome sequence and assembly of Parabukholderia sp. RG36.</title>
        <authorList>
            <person name="Chhetri G."/>
        </authorList>
    </citation>
    <scope>NUCLEOTIDE SEQUENCE</scope>
    <source>
        <strain evidence="2">RG36</strain>
    </source>
</reference>
<dbReference type="Pfam" id="PF00535">
    <property type="entry name" value="Glycos_transf_2"/>
    <property type="match status" value="1"/>
</dbReference>
<dbReference type="EMBL" id="JAKLJA010000017">
    <property type="protein sequence ID" value="MCG5075712.1"/>
    <property type="molecule type" value="Genomic_DNA"/>
</dbReference>
<dbReference type="InterPro" id="IPR029044">
    <property type="entry name" value="Nucleotide-diphossugar_trans"/>
</dbReference>
<comment type="caution">
    <text evidence="2">The sequence shown here is derived from an EMBL/GenBank/DDBJ whole genome shotgun (WGS) entry which is preliminary data.</text>
</comment>
<evidence type="ECO:0000313" key="2">
    <source>
        <dbReference type="EMBL" id="MCG5075712.1"/>
    </source>
</evidence>
<keyword evidence="3" id="KW-1185">Reference proteome</keyword>
<dbReference type="CDD" id="cd00761">
    <property type="entry name" value="Glyco_tranf_GTA_type"/>
    <property type="match status" value="1"/>
</dbReference>
<dbReference type="InterPro" id="IPR001173">
    <property type="entry name" value="Glyco_trans_2-like"/>
</dbReference>
<dbReference type="RefSeq" id="WP_238465557.1">
    <property type="nucleotide sequence ID" value="NZ_JAKLJA010000017.1"/>
</dbReference>
<dbReference type="PANTHER" id="PTHR22916:SF3">
    <property type="entry name" value="UDP-GLCNAC:BETAGAL BETA-1,3-N-ACETYLGLUCOSAMINYLTRANSFERASE-LIKE PROTEIN 1"/>
    <property type="match status" value="1"/>
</dbReference>
<dbReference type="Proteomes" id="UP001139308">
    <property type="component" value="Unassembled WGS sequence"/>
</dbReference>